<keyword evidence="2" id="KW-0812">Transmembrane</keyword>
<dbReference type="EMBL" id="JYNV01000110">
    <property type="protein sequence ID" value="KZM26246.1"/>
    <property type="molecule type" value="Genomic_DNA"/>
</dbReference>
<name>A0A163JAN2_DIDRA</name>
<keyword evidence="4" id="KW-0472">Membrane</keyword>
<reference evidence="6 7" key="1">
    <citation type="journal article" date="2016" name="Sci. Rep.">
        <title>Draft genome sequencing and secretome analysis of fungal phytopathogen Ascochyta rabiei provides insight into the necrotrophic effector repertoire.</title>
        <authorList>
            <person name="Verma S."/>
            <person name="Gazara R.K."/>
            <person name="Nizam S."/>
            <person name="Parween S."/>
            <person name="Chattopadhyay D."/>
            <person name="Verma P.K."/>
        </authorList>
    </citation>
    <scope>NUCLEOTIDE SEQUENCE [LARGE SCALE GENOMIC DNA]</scope>
    <source>
        <strain evidence="6 7">ArDII</strain>
    </source>
</reference>
<evidence type="ECO:0000256" key="5">
    <source>
        <dbReference type="ARBA" id="ARBA00038359"/>
    </source>
</evidence>
<evidence type="ECO:0000313" key="6">
    <source>
        <dbReference type="EMBL" id="KZM26246.1"/>
    </source>
</evidence>
<dbReference type="PANTHER" id="PTHR33048:SF129">
    <property type="entry name" value="INTEGRAL MEMBRANE PROTEIN-RELATED"/>
    <property type="match status" value="1"/>
</dbReference>
<keyword evidence="3" id="KW-1133">Transmembrane helix</keyword>
<dbReference type="PANTHER" id="PTHR33048">
    <property type="entry name" value="PTH11-LIKE INTEGRAL MEMBRANE PROTEIN (AFU_ORTHOLOGUE AFUA_5G11245)"/>
    <property type="match status" value="1"/>
</dbReference>
<sequence>MDPFQINAILDAPALAPPEGVVPNFDHPDNLSQPELAIVQLTVATVVVGMRVYTKLGVVREMLAEDYWLIVAWICFVSFHVIVFMFEDLPLGVHQWDLTTREAIEHARLFHIAVAIYSLVIIPLKVTLILQIRRIFMPHNRSLHARPLLLWTIDSFLILNVMFYAALFLFQFLACRPLAHAWNPLVLGTCVKDKLVVHVVSASINTASDLIIVTLPQPVIWRLELSKKRKWGLSAVFLLGGLACAASSIRLYYAVRLYYSTDQTYRAAVMGKWAEPELTFGFLAACLPVLPAFLKHLLRTPVGLKVRSLWTQSPVSKAQTDEEGCDASRGGRQVRTIGSYGRSAEKSGRITKCVEMDIEFEELTRDSGDGNAGAAARTSRATIRDSDEEWVVGGGAATQGVGGRLPRK</sequence>
<dbReference type="AlphaFoldDB" id="A0A163JAN2"/>
<comment type="caution">
    <text evidence="6">The sequence shown here is derived from an EMBL/GenBank/DDBJ whole genome shotgun (WGS) entry which is preliminary data.</text>
</comment>
<accession>A0A163JAN2</accession>
<keyword evidence="7" id="KW-1185">Reference proteome</keyword>
<evidence type="ECO:0000313" key="7">
    <source>
        <dbReference type="Proteomes" id="UP000076837"/>
    </source>
</evidence>
<dbReference type="STRING" id="5454.A0A163JAN2"/>
<dbReference type="Proteomes" id="UP000076837">
    <property type="component" value="Unassembled WGS sequence"/>
</dbReference>
<comment type="subcellular location">
    <subcellularLocation>
        <location evidence="1">Membrane</location>
        <topology evidence="1">Multi-pass membrane protein</topology>
    </subcellularLocation>
</comment>
<evidence type="ECO:0000256" key="3">
    <source>
        <dbReference type="ARBA" id="ARBA00022989"/>
    </source>
</evidence>
<protein>
    <submittedName>
        <fullName evidence="6">Uncharacterized protein</fullName>
    </submittedName>
</protein>
<gene>
    <name evidence="6" type="ORF">ST47_g2614</name>
</gene>
<evidence type="ECO:0000256" key="4">
    <source>
        <dbReference type="ARBA" id="ARBA00023136"/>
    </source>
</evidence>
<dbReference type="Pfam" id="PF20684">
    <property type="entry name" value="Fung_rhodopsin"/>
    <property type="match status" value="1"/>
</dbReference>
<dbReference type="InterPro" id="IPR052337">
    <property type="entry name" value="SAT4-like"/>
</dbReference>
<dbReference type="OrthoDB" id="4682787at2759"/>
<dbReference type="InterPro" id="IPR049326">
    <property type="entry name" value="Rhodopsin_dom_fungi"/>
</dbReference>
<proteinExistence type="inferred from homology"/>
<evidence type="ECO:0000256" key="1">
    <source>
        <dbReference type="ARBA" id="ARBA00004141"/>
    </source>
</evidence>
<organism evidence="6 7">
    <name type="scientific">Didymella rabiei</name>
    <name type="common">Chickpea ascochyta blight fungus</name>
    <name type="synonym">Mycosphaerella rabiei</name>
    <dbReference type="NCBI Taxonomy" id="5454"/>
    <lineage>
        <taxon>Eukaryota</taxon>
        <taxon>Fungi</taxon>
        <taxon>Dikarya</taxon>
        <taxon>Ascomycota</taxon>
        <taxon>Pezizomycotina</taxon>
        <taxon>Dothideomycetes</taxon>
        <taxon>Pleosporomycetidae</taxon>
        <taxon>Pleosporales</taxon>
        <taxon>Pleosporineae</taxon>
        <taxon>Didymellaceae</taxon>
        <taxon>Ascochyta</taxon>
    </lineage>
</organism>
<dbReference type="GO" id="GO:0016020">
    <property type="term" value="C:membrane"/>
    <property type="evidence" value="ECO:0007669"/>
    <property type="project" value="UniProtKB-SubCell"/>
</dbReference>
<evidence type="ECO:0000256" key="2">
    <source>
        <dbReference type="ARBA" id="ARBA00022692"/>
    </source>
</evidence>
<comment type="similarity">
    <text evidence="5">Belongs to the SAT4 family.</text>
</comment>